<dbReference type="eggNOG" id="COG1733">
    <property type="taxonomic scope" value="Bacteria"/>
</dbReference>
<sequence>MPEFFHDKRLYYTPIEFALSHIGGTWKMPILWRLQEKPLRFSVLKKDIPHITDKMLTSQLRELESKGLINREVFPVVPPKVEYSLTSKGKKAIPVIETIMMYGYDLIKKEGIEFPPKKEK</sequence>
<evidence type="ECO:0000313" key="5">
    <source>
        <dbReference type="EMBL" id="KFF02817.1"/>
    </source>
</evidence>
<keyword evidence="3" id="KW-0804">Transcription</keyword>
<evidence type="ECO:0000256" key="2">
    <source>
        <dbReference type="ARBA" id="ARBA00023125"/>
    </source>
</evidence>
<feature type="domain" description="HTH hxlR-type" evidence="4">
    <location>
        <begin position="13"/>
        <end position="111"/>
    </location>
</feature>
<evidence type="ECO:0000259" key="4">
    <source>
        <dbReference type="PROSITE" id="PS51118"/>
    </source>
</evidence>
<dbReference type="SUPFAM" id="SSF46785">
    <property type="entry name" value="Winged helix' DNA-binding domain"/>
    <property type="match status" value="1"/>
</dbReference>
<dbReference type="Gene3D" id="1.10.10.10">
    <property type="entry name" value="Winged helix-like DNA-binding domain superfamily/Winged helix DNA-binding domain"/>
    <property type="match status" value="1"/>
</dbReference>
<dbReference type="InterPro" id="IPR002577">
    <property type="entry name" value="HTH_HxlR"/>
</dbReference>
<dbReference type="PANTHER" id="PTHR33204:SF29">
    <property type="entry name" value="TRANSCRIPTIONAL REGULATOR"/>
    <property type="match status" value="1"/>
</dbReference>
<organism evidence="5 6">
    <name type="scientific">Chryseobacterium luteum</name>
    <dbReference type="NCBI Taxonomy" id="421531"/>
    <lineage>
        <taxon>Bacteria</taxon>
        <taxon>Pseudomonadati</taxon>
        <taxon>Bacteroidota</taxon>
        <taxon>Flavobacteriia</taxon>
        <taxon>Flavobacteriales</taxon>
        <taxon>Weeksellaceae</taxon>
        <taxon>Chryseobacterium group</taxon>
        <taxon>Chryseobacterium</taxon>
    </lineage>
</organism>
<keyword evidence="2" id="KW-0238">DNA-binding</keyword>
<comment type="caution">
    <text evidence="5">The sequence shown here is derived from an EMBL/GenBank/DDBJ whole genome shotgun (WGS) entry which is preliminary data.</text>
</comment>
<evidence type="ECO:0000313" key="6">
    <source>
        <dbReference type="Proteomes" id="UP000028703"/>
    </source>
</evidence>
<dbReference type="PROSITE" id="PS51118">
    <property type="entry name" value="HTH_HXLR"/>
    <property type="match status" value="1"/>
</dbReference>
<evidence type="ECO:0000256" key="1">
    <source>
        <dbReference type="ARBA" id="ARBA00023015"/>
    </source>
</evidence>
<dbReference type="OrthoDB" id="9797599at2"/>
<gene>
    <name evidence="5" type="ORF">IX38_12675</name>
</gene>
<dbReference type="InterPro" id="IPR036388">
    <property type="entry name" value="WH-like_DNA-bd_sf"/>
</dbReference>
<dbReference type="STRING" id="421531.IX38_12675"/>
<keyword evidence="6" id="KW-1185">Reference proteome</keyword>
<dbReference type="Proteomes" id="UP000028703">
    <property type="component" value="Unassembled WGS sequence"/>
</dbReference>
<protein>
    <submittedName>
        <fullName evidence="5">MarR family transcriptional regulator</fullName>
    </submittedName>
</protein>
<proteinExistence type="predicted"/>
<dbReference type="GO" id="GO:0003677">
    <property type="term" value="F:DNA binding"/>
    <property type="evidence" value="ECO:0007669"/>
    <property type="project" value="UniProtKB-KW"/>
</dbReference>
<accession>A0A085ZEF3</accession>
<keyword evidence="1" id="KW-0805">Transcription regulation</keyword>
<dbReference type="AlphaFoldDB" id="A0A085ZEF3"/>
<name>A0A085ZEF3_9FLAO</name>
<dbReference type="RefSeq" id="WP_034705317.1">
    <property type="nucleotide sequence ID" value="NZ_JPRO01000010.1"/>
</dbReference>
<evidence type="ECO:0000256" key="3">
    <source>
        <dbReference type="ARBA" id="ARBA00023163"/>
    </source>
</evidence>
<dbReference type="PANTHER" id="PTHR33204">
    <property type="entry name" value="TRANSCRIPTIONAL REGULATOR, MARR FAMILY"/>
    <property type="match status" value="1"/>
</dbReference>
<dbReference type="InterPro" id="IPR036390">
    <property type="entry name" value="WH_DNA-bd_sf"/>
</dbReference>
<dbReference type="EMBL" id="JPRO01000010">
    <property type="protein sequence ID" value="KFF02817.1"/>
    <property type="molecule type" value="Genomic_DNA"/>
</dbReference>
<reference evidence="5 6" key="1">
    <citation type="submission" date="2014-07" db="EMBL/GenBank/DDBJ databases">
        <title>Genome of Chryseobacterium luteum DSM 18605.</title>
        <authorList>
            <person name="Stropko S.J."/>
            <person name="Pipes S.E."/>
            <person name="Newman J.D."/>
        </authorList>
    </citation>
    <scope>NUCLEOTIDE SEQUENCE [LARGE SCALE GENOMIC DNA]</scope>
    <source>
        <strain evidence="5 6">DSM 18605</strain>
    </source>
</reference>
<dbReference type="Pfam" id="PF01638">
    <property type="entry name" value="HxlR"/>
    <property type="match status" value="1"/>
</dbReference>